<comment type="caution">
    <text evidence="1">The sequence shown here is derived from an EMBL/GenBank/DDBJ whole genome shotgun (WGS) entry which is preliminary data.</text>
</comment>
<gene>
    <name evidence="1" type="ORF">DHETER_LOCUS13212</name>
</gene>
<protein>
    <submittedName>
        <fullName evidence="1">15683_t:CDS:1</fullName>
    </submittedName>
</protein>
<evidence type="ECO:0000313" key="2">
    <source>
        <dbReference type="Proteomes" id="UP000789702"/>
    </source>
</evidence>
<keyword evidence="2" id="KW-1185">Reference proteome</keyword>
<evidence type="ECO:0000313" key="1">
    <source>
        <dbReference type="EMBL" id="CAG8727193.1"/>
    </source>
</evidence>
<feature type="non-terminal residue" evidence="1">
    <location>
        <position position="136"/>
    </location>
</feature>
<dbReference type="EMBL" id="CAJVPU010035172">
    <property type="protein sequence ID" value="CAG8727193.1"/>
    <property type="molecule type" value="Genomic_DNA"/>
</dbReference>
<accession>A0ACA9PXQ6</accession>
<name>A0ACA9PXQ6_9GLOM</name>
<reference evidence="1" key="1">
    <citation type="submission" date="2021-06" db="EMBL/GenBank/DDBJ databases">
        <authorList>
            <person name="Kallberg Y."/>
            <person name="Tangrot J."/>
            <person name="Rosling A."/>
        </authorList>
    </citation>
    <scope>NUCLEOTIDE SEQUENCE</scope>
    <source>
        <strain evidence="1">IL203A</strain>
    </source>
</reference>
<dbReference type="Proteomes" id="UP000789702">
    <property type="component" value="Unassembled WGS sequence"/>
</dbReference>
<sequence>MLCFTSEEGHLYERKGWGSVPLFDCTDRHYDDSAKSLQFIMKWINEISKSADRDIQCLLLHEIFKGAMVFFEKLKCIKKLKNDEVSNEEFDSNTTKKSKDPKDMNSYQDKSTKEKIEVRANKEKLVMPNSLEEYQN</sequence>
<proteinExistence type="predicted"/>
<organism evidence="1 2">
    <name type="scientific">Dentiscutata heterogama</name>
    <dbReference type="NCBI Taxonomy" id="1316150"/>
    <lineage>
        <taxon>Eukaryota</taxon>
        <taxon>Fungi</taxon>
        <taxon>Fungi incertae sedis</taxon>
        <taxon>Mucoromycota</taxon>
        <taxon>Glomeromycotina</taxon>
        <taxon>Glomeromycetes</taxon>
        <taxon>Diversisporales</taxon>
        <taxon>Gigasporaceae</taxon>
        <taxon>Dentiscutata</taxon>
    </lineage>
</organism>